<gene>
    <name evidence="3" type="ORF">FZC84_12455</name>
</gene>
<evidence type="ECO:0000259" key="2">
    <source>
        <dbReference type="PROSITE" id="PS51724"/>
    </source>
</evidence>
<dbReference type="Pfam" id="PF01520">
    <property type="entry name" value="Amidase_3"/>
    <property type="match status" value="1"/>
</dbReference>
<dbReference type="PROSITE" id="PS51724">
    <property type="entry name" value="SPOR"/>
    <property type="match status" value="1"/>
</dbReference>
<dbReference type="InterPro" id="IPR007730">
    <property type="entry name" value="SPOR-like_dom"/>
</dbReference>
<reference evidence="3 4" key="1">
    <citation type="submission" date="2019-08" db="EMBL/GenBank/DDBJ databases">
        <title>Bacillus genomes from the desert of Cuatro Cienegas, Coahuila.</title>
        <authorList>
            <person name="Olmedo-Alvarez G."/>
        </authorList>
    </citation>
    <scope>NUCLEOTIDE SEQUENCE [LARGE SCALE GENOMIC DNA]</scope>
    <source>
        <strain evidence="3 4">CH128b_4D</strain>
    </source>
</reference>
<sequence>MKIIIDAGHGYSTPGKRSPSGMREYEFNREAALAAKELLLSYEKTEVYFTHSDKEDVSLKRRSDFANRMKGDVFISIHANAFGSGWNDAHGVETYVYQTKPAAALSLANNIQTKLTARTGLKNRGVKATDFHVLRETEMTAVLVECGFMTNKKEAELLKTPSYRKTCGQAIALALADHYRLAKKENRLYKVQTGAFSKKENAEALLSKLKRAGFEGFISRS</sequence>
<dbReference type="GO" id="GO:0009253">
    <property type="term" value="P:peptidoglycan catabolic process"/>
    <property type="evidence" value="ECO:0007669"/>
    <property type="project" value="InterPro"/>
</dbReference>
<proteinExistence type="predicted"/>
<dbReference type="Pfam" id="PF05036">
    <property type="entry name" value="SPOR"/>
    <property type="match status" value="1"/>
</dbReference>
<dbReference type="Gene3D" id="3.40.630.40">
    <property type="entry name" value="Zn-dependent exopeptidases"/>
    <property type="match status" value="1"/>
</dbReference>
<dbReference type="InterPro" id="IPR050695">
    <property type="entry name" value="N-acetylmuramoyl_amidase_3"/>
</dbReference>
<dbReference type="Proteomes" id="UP000325182">
    <property type="component" value="Unassembled WGS sequence"/>
</dbReference>
<feature type="domain" description="SPOR" evidence="2">
    <location>
        <begin position="183"/>
        <end position="221"/>
    </location>
</feature>
<dbReference type="AlphaFoldDB" id="A0A5D4MC03"/>
<dbReference type="InterPro" id="IPR002508">
    <property type="entry name" value="MurNAc-LAA_cat"/>
</dbReference>
<dbReference type="GO" id="GO:0042834">
    <property type="term" value="F:peptidoglycan binding"/>
    <property type="evidence" value="ECO:0007669"/>
    <property type="project" value="InterPro"/>
</dbReference>
<accession>A0A5D4MC03</accession>
<dbReference type="PANTHER" id="PTHR30404">
    <property type="entry name" value="N-ACETYLMURAMOYL-L-ALANINE AMIDASE"/>
    <property type="match status" value="1"/>
</dbReference>
<dbReference type="PANTHER" id="PTHR30404:SF0">
    <property type="entry name" value="N-ACETYLMURAMOYL-L-ALANINE AMIDASE AMIC"/>
    <property type="match status" value="1"/>
</dbReference>
<evidence type="ECO:0000313" key="4">
    <source>
        <dbReference type="Proteomes" id="UP000325182"/>
    </source>
</evidence>
<comment type="caution">
    <text evidence="3">The sequence shown here is derived from an EMBL/GenBank/DDBJ whole genome shotgun (WGS) entry which is preliminary data.</text>
</comment>
<dbReference type="SUPFAM" id="SSF53187">
    <property type="entry name" value="Zn-dependent exopeptidases"/>
    <property type="match status" value="1"/>
</dbReference>
<dbReference type="GO" id="GO:0030288">
    <property type="term" value="C:outer membrane-bounded periplasmic space"/>
    <property type="evidence" value="ECO:0007669"/>
    <property type="project" value="TreeGrafter"/>
</dbReference>
<dbReference type="SMART" id="SM00646">
    <property type="entry name" value="Ami_3"/>
    <property type="match status" value="1"/>
</dbReference>
<dbReference type="GO" id="GO:0008745">
    <property type="term" value="F:N-acetylmuramoyl-L-alanine amidase activity"/>
    <property type="evidence" value="ECO:0007669"/>
    <property type="project" value="InterPro"/>
</dbReference>
<dbReference type="CDD" id="cd02696">
    <property type="entry name" value="MurNAc-LAA"/>
    <property type="match status" value="1"/>
</dbReference>
<name>A0A5D4MC03_9BACI</name>
<dbReference type="EMBL" id="VTEG01000008">
    <property type="protein sequence ID" value="TYR98833.1"/>
    <property type="molecule type" value="Genomic_DNA"/>
</dbReference>
<keyword evidence="1" id="KW-0378">Hydrolase</keyword>
<organism evidence="3 4">
    <name type="scientific">Rossellomorea vietnamensis</name>
    <dbReference type="NCBI Taxonomy" id="218284"/>
    <lineage>
        <taxon>Bacteria</taxon>
        <taxon>Bacillati</taxon>
        <taxon>Bacillota</taxon>
        <taxon>Bacilli</taxon>
        <taxon>Bacillales</taxon>
        <taxon>Bacillaceae</taxon>
        <taxon>Rossellomorea</taxon>
    </lineage>
</organism>
<evidence type="ECO:0000256" key="1">
    <source>
        <dbReference type="ARBA" id="ARBA00022801"/>
    </source>
</evidence>
<evidence type="ECO:0000313" key="3">
    <source>
        <dbReference type="EMBL" id="TYR98833.1"/>
    </source>
</evidence>
<protein>
    <submittedName>
        <fullName evidence="3">N-acetylmuramoyl-L-alanine amidase</fullName>
    </submittedName>
</protein>